<organism evidence="1 2">
    <name type="scientific">Hymenolepis diminuta</name>
    <name type="common">Rat tapeworm</name>
    <dbReference type="NCBI Taxonomy" id="6216"/>
    <lineage>
        <taxon>Eukaryota</taxon>
        <taxon>Metazoa</taxon>
        <taxon>Spiralia</taxon>
        <taxon>Lophotrochozoa</taxon>
        <taxon>Platyhelminthes</taxon>
        <taxon>Cestoda</taxon>
        <taxon>Eucestoda</taxon>
        <taxon>Cyclophyllidea</taxon>
        <taxon>Hymenolepididae</taxon>
        <taxon>Hymenolepis</taxon>
    </lineage>
</organism>
<keyword evidence="2" id="KW-1185">Reference proteome</keyword>
<evidence type="ECO:0000313" key="1">
    <source>
        <dbReference type="EMBL" id="VUZ41050.1"/>
    </source>
</evidence>
<dbReference type="AlphaFoldDB" id="A0A564Y1G0"/>
<reference evidence="1 2" key="1">
    <citation type="submission" date="2019-07" db="EMBL/GenBank/DDBJ databases">
        <authorList>
            <person name="Jastrzebski P J."/>
            <person name="Paukszto L."/>
            <person name="Jastrzebski P J."/>
        </authorList>
    </citation>
    <scope>NUCLEOTIDE SEQUENCE [LARGE SCALE GENOMIC DNA]</scope>
    <source>
        <strain evidence="1 2">WMS-il1</strain>
    </source>
</reference>
<accession>A0A564Y1G0</accession>
<evidence type="ECO:0000313" key="2">
    <source>
        <dbReference type="Proteomes" id="UP000321570"/>
    </source>
</evidence>
<dbReference type="EMBL" id="CABIJS010000044">
    <property type="protein sequence ID" value="VUZ41050.1"/>
    <property type="molecule type" value="Genomic_DNA"/>
</dbReference>
<name>A0A564Y1G0_HYMDI</name>
<proteinExistence type="predicted"/>
<gene>
    <name evidence="1" type="ORF">WMSIL1_LOCUS1950</name>
</gene>
<sequence>IAYVKGFAQFSNSAGWIFINCNFQLLRVEFFEHPALGSSFRLNLSFLKPPTESHLLQVFSFTSFPQVSLNFIKGIQQAQQQKQQTVKYA</sequence>
<feature type="non-terminal residue" evidence="1">
    <location>
        <position position="1"/>
    </location>
</feature>
<dbReference type="Proteomes" id="UP000321570">
    <property type="component" value="Unassembled WGS sequence"/>
</dbReference>
<protein>
    <submittedName>
        <fullName evidence="1">Uncharacterized protein</fullName>
    </submittedName>
</protein>